<keyword evidence="4 7" id="KW-1133">Transmembrane helix</keyword>
<accession>A0A842J7Z3</accession>
<evidence type="ECO:0000256" key="7">
    <source>
        <dbReference type="SAM" id="Phobius"/>
    </source>
</evidence>
<dbReference type="Pfam" id="PF02687">
    <property type="entry name" value="FtsX"/>
    <property type="match status" value="1"/>
</dbReference>
<keyword evidence="3 7" id="KW-0812">Transmembrane</keyword>
<dbReference type="PANTHER" id="PTHR30572:SF4">
    <property type="entry name" value="ABC TRANSPORTER PERMEASE YTRF"/>
    <property type="match status" value="1"/>
</dbReference>
<dbReference type="EMBL" id="JACMSE010000001">
    <property type="protein sequence ID" value="MBC2887913.1"/>
    <property type="molecule type" value="Genomic_DNA"/>
</dbReference>
<organism evidence="10 11">
    <name type="scientific">Gordonibacter massiliensis</name>
    <name type="common">ex Traore et al. 2017</name>
    <dbReference type="NCBI Taxonomy" id="1841863"/>
    <lineage>
        <taxon>Bacteria</taxon>
        <taxon>Bacillati</taxon>
        <taxon>Actinomycetota</taxon>
        <taxon>Coriobacteriia</taxon>
        <taxon>Eggerthellales</taxon>
        <taxon>Eggerthellaceae</taxon>
        <taxon>Gordonibacter</taxon>
    </lineage>
</organism>
<comment type="subcellular location">
    <subcellularLocation>
        <location evidence="1">Cell membrane</location>
        <topology evidence="1">Multi-pass membrane protein</topology>
    </subcellularLocation>
</comment>
<evidence type="ECO:0000313" key="11">
    <source>
        <dbReference type="Proteomes" id="UP000587396"/>
    </source>
</evidence>
<dbReference type="RefSeq" id="WP_185903954.1">
    <property type="nucleotide sequence ID" value="NZ_JACMSE010000001.1"/>
</dbReference>
<sequence>MRRVQTVRTALSSISRNKLRTALTMLGLVIGISSVIVLVGMGDGSNRQVEERMKALGGDILSVFVFDEDGLAYEDMEALRALPGIGSVAPSKSVGGDLTAGTRKTKRGMVEASDEHYLSVRNLKLAAGRSLSSVDRENRSNVCVIGTNTANDLFGTADCVGKTLKIAGIPFTVVGVLESTGQTMGLNADGLVLVPLTAATNLGGDAKIESVYARPAADDGVPLAKAVLTGYLSGAKGIPSNQFSVMSQDEMLGASDQINQTMTLLLGGIASISLVVAGVGVMNVMLVSVTERTREIGIKKALGARRSDILRQFLVEALLLSLIGGGVGIAAGLAFGALAEGMGMAFAASWGVVGVAVAASTAIGLAFGIFPAYRASRLTPIEALRQE</sequence>
<proteinExistence type="inferred from homology"/>
<dbReference type="GO" id="GO:0005886">
    <property type="term" value="C:plasma membrane"/>
    <property type="evidence" value="ECO:0007669"/>
    <property type="project" value="UniProtKB-SubCell"/>
</dbReference>
<gene>
    <name evidence="10" type="ORF">H7313_00835</name>
</gene>
<feature type="domain" description="MacB-like periplasmic core" evidence="9">
    <location>
        <begin position="21"/>
        <end position="225"/>
    </location>
</feature>
<evidence type="ECO:0000256" key="1">
    <source>
        <dbReference type="ARBA" id="ARBA00004651"/>
    </source>
</evidence>
<evidence type="ECO:0000256" key="2">
    <source>
        <dbReference type="ARBA" id="ARBA00022475"/>
    </source>
</evidence>
<feature type="transmembrane region" description="Helical" evidence="7">
    <location>
        <begin position="347"/>
        <end position="370"/>
    </location>
</feature>
<dbReference type="Proteomes" id="UP000587396">
    <property type="component" value="Unassembled WGS sequence"/>
</dbReference>
<feature type="transmembrane region" description="Helical" evidence="7">
    <location>
        <begin position="309"/>
        <end position="335"/>
    </location>
</feature>
<dbReference type="AlphaFoldDB" id="A0A842J7Z3"/>
<evidence type="ECO:0000259" key="8">
    <source>
        <dbReference type="Pfam" id="PF02687"/>
    </source>
</evidence>
<evidence type="ECO:0000256" key="6">
    <source>
        <dbReference type="ARBA" id="ARBA00038076"/>
    </source>
</evidence>
<feature type="transmembrane region" description="Helical" evidence="7">
    <location>
        <begin position="21"/>
        <end position="42"/>
    </location>
</feature>
<protein>
    <submittedName>
        <fullName evidence="10">ABC transporter permease</fullName>
    </submittedName>
</protein>
<dbReference type="InterPro" id="IPR003838">
    <property type="entry name" value="ABC3_permease_C"/>
</dbReference>
<dbReference type="InterPro" id="IPR050250">
    <property type="entry name" value="Macrolide_Exporter_MacB"/>
</dbReference>
<keyword evidence="5 7" id="KW-0472">Membrane</keyword>
<evidence type="ECO:0000259" key="9">
    <source>
        <dbReference type="Pfam" id="PF12704"/>
    </source>
</evidence>
<dbReference type="InterPro" id="IPR025857">
    <property type="entry name" value="MacB_PCD"/>
</dbReference>
<dbReference type="PANTHER" id="PTHR30572">
    <property type="entry name" value="MEMBRANE COMPONENT OF TRANSPORTER-RELATED"/>
    <property type="match status" value="1"/>
</dbReference>
<evidence type="ECO:0000256" key="5">
    <source>
        <dbReference type="ARBA" id="ARBA00023136"/>
    </source>
</evidence>
<evidence type="ECO:0000256" key="4">
    <source>
        <dbReference type="ARBA" id="ARBA00022989"/>
    </source>
</evidence>
<feature type="domain" description="ABC3 transporter permease C-terminal" evidence="8">
    <location>
        <begin position="269"/>
        <end position="380"/>
    </location>
</feature>
<feature type="transmembrane region" description="Helical" evidence="7">
    <location>
        <begin position="264"/>
        <end position="289"/>
    </location>
</feature>
<comment type="similarity">
    <text evidence="6">Belongs to the ABC-4 integral membrane protein family.</text>
</comment>
<keyword evidence="11" id="KW-1185">Reference proteome</keyword>
<evidence type="ECO:0000256" key="3">
    <source>
        <dbReference type="ARBA" id="ARBA00022692"/>
    </source>
</evidence>
<reference evidence="10 11" key="1">
    <citation type="submission" date="2020-08" db="EMBL/GenBank/DDBJ databases">
        <authorList>
            <person name="Liu C."/>
            <person name="Sun Q."/>
        </authorList>
    </citation>
    <scope>NUCLEOTIDE SEQUENCE [LARGE SCALE GENOMIC DNA]</scope>
    <source>
        <strain evidence="10 11">N22</strain>
    </source>
</reference>
<name>A0A842J7Z3_9ACTN</name>
<keyword evidence="2" id="KW-1003">Cell membrane</keyword>
<dbReference type="Pfam" id="PF12704">
    <property type="entry name" value="MacB_PCD"/>
    <property type="match status" value="1"/>
</dbReference>
<comment type="caution">
    <text evidence="10">The sequence shown here is derived from an EMBL/GenBank/DDBJ whole genome shotgun (WGS) entry which is preliminary data.</text>
</comment>
<dbReference type="GO" id="GO:0022857">
    <property type="term" value="F:transmembrane transporter activity"/>
    <property type="evidence" value="ECO:0007669"/>
    <property type="project" value="TreeGrafter"/>
</dbReference>
<evidence type="ECO:0000313" key="10">
    <source>
        <dbReference type="EMBL" id="MBC2887913.1"/>
    </source>
</evidence>